<dbReference type="EMBL" id="JBBPBN010000034">
    <property type="protein sequence ID" value="KAK9002890.1"/>
    <property type="molecule type" value="Genomic_DNA"/>
</dbReference>
<keyword evidence="2" id="KW-1185">Reference proteome</keyword>
<gene>
    <name evidence="1" type="ORF">V6N11_060466</name>
</gene>
<proteinExistence type="predicted"/>
<name>A0ABR2QQF3_9ROSI</name>
<evidence type="ECO:0000313" key="1">
    <source>
        <dbReference type="EMBL" id="KAK9002890.1"/>
    </source>
</evidence>
<protein>
    <submittedName>
        <fullName evidence="1">Uncharacterized protein</fullName>
    </submittedName>
</protein>
<dbReference type="Proteomes" id="UP001396334">
    <property type="component" value="Unassembled WGS sequence"/>
</dbReference>
<reference evidence="1 2" key="1">
    <citation type="journal article" date="2024" name="G3 (Bethesda)">
        <title>Genome assembly of Hibiscus sabdariffa L. provides insights into metabolisms of medicinal natural products.</title>
        <authorList>
            <person name="Kim T."/>
        </authorList>
    </citation>
    <scope>NUCLEOTIDE SEQUENCE [LARGE SCALE GENOMIC DNA]</scope>
    <source>
        <strain evidence="1">TK-2024</strain>
        <tissue evidence="1">Old leaves</tissue>
    </source>
</reference>
<sequence>MDFDEQRRKDNAEAESRLYRGECIGLKLYCWLITDASFCDSNDKLQMKFHAPLSLMLLNVVYLDELCHGATL</sequence>
<comment type="caution">
    <text evidence="1">The sequence shown here is derived from an EMBL/GenBank/DDBJ whole genome shotgun (WGS) entry which is preliminary data.</text>
</comment>
<accession>A0ABR2QQF3</accession>
<evidence type="ECO:0000313" key="2">
    <source>
        <dbReference type="Proteomes" id="UP001396334"/>
    </source>
</evidence>
<organism evidence="1 2">
    <name type="scientific">Hibiscus sabdariffa</name>
    <name type="common">roselle</name>
    <dbReference type="NCBI Taxonomy" id="183260"/>
    <lineage>
        <taxon>Eukaryota</taxon>
        <taxon>Viridiplantae</taxon>
        <taxon>Streptophyta</taxon>
        <taxon>Embryophyta</taxon>
        <taxon>Tracheophyta</taxon>
        <taxon>Spermatophyta</taxon>
        <taxon>Magnoliopsida</taxon>
        <taxon>eudicotyledons</taxon>
        <taxon>Gunneridae</taxon>
        <taxon>Pentapetalae</taxon>
        <taxon>rosids</taxon>
        <taxon>malvids</taxon>
        <taxon>Malvales</taxon>
        <taxon>Malvaceae</taxon>
        <taxon>Malvoideae</taxon>
        <taxon>Hibiscus</taxon>
    </lineage>
</organism>